<evidence type="ECO:0000259" key="7">
    <source>
        <dbReference type="PROSITE" id="PS51981"/>
    </source>
</evidence>
<keyword evidence="2" id="KW-0963">Cytoplasm</keyword>
<evidence type="ECO:0000256" key="1">
    <source>
        <dbReference type="ARBA" id="ARBA00004496"/>
    </source>
</evidence>
<keyword evidence="3" id="KW-0479">Metal-binding</keyword>
<sequence>MLHYLKYNVLGHVYAIDDCGGENQRSKCPECKADIGGEHHRLSEGNQLASEMDGATFAAYSEEANILGNFILDDLH</sequence>
<reference evidence="8" key="1">
    <citation type="journal article" date="2019" name="bioRxiv">
        <title>The Genome of the Zebra Mussel, Dreissena polymorpha: A Resource for Invasive Species Research.</title>
        <authorList>
            <person name="McCartney M.A."/>
            <person name="Auch B."/>
            <person name="Kono T."/>
            <person name="Mallez S."/>
            <person name="Zhang Y."/>
            <person name="Obille A."/>
            <person name="Becker A."/>
            <person name="Abrahante J.E."/>
            <person name="Garbe J."/>
            <person name="Badalamenti J.P."/>
            <person name="Herman A."/>
            <person name="Mangelson H."/>
            <person name="Liachko I."/>
            <person name="Sullivan S."/>
            <person name="Sone E.D."/>
            <person name="Koren S."/>
            <person name="Silverstein K.A.T."/>
            <person name="Beckman K.B."/>
            <person name="Gohl D.M."/>
        </authorList>
    </citation>
    <scope>NUCLEOTIDE SEQUENCE</scope>
    <source>
        <strain evidence="8">Duluth1</strain>
        <tissue evidence="8">Whole animal</tissue>
    </source>
</reference>
<evidence type="ECO:0000256" key="2">
    <source>
        <dbReference type="ARBA" id="ARBA00022490"/>
    </source>
</evidence>
<dbReference type="Pfam" id="PF20173">
    <property type="entry name" value="ZnF_RZ-type"/>
    <property type="match status" value="1"/>
</dbReference>
<name>A0A9D4JNF5_DREPO</name>
<gene>
    <name evidence="8" type="ORF">DPMN_143669</name>
</gene>
<dbReference type="GO" id="GO:0002376">
    <property type="term" value="P:immune system process"/>
    <property type="evidence" value="ECO:0007669"/>
    <property type="project" value="UniProtKB-KW"/>
</dbReference>
<dbReference type="GO" id="GO:0008270">
    <property type="term" value="F:zinc ion binding"/>
    <property type="evidence" value="ECO:0007669"/>
    <property type="project" value="UniProtKB-KW"/>
</dbReference>
<evidence type="ECO:0000313" key="9">
    <source>
        <dbReference type="Proteomes" id="UP000828390"/>
    </source>
</evidence>
<dbReference type="Proteomes" id="UP000828390">
    <property type="component" value="Unassembled WGS sequence"/>
</dbReference>
<evidence type="ECO:0000256" key="6">
    <source>
        <dbReference type="ARBA" id="ARBA00022859"/>
    </source>
</evidence>
<comment type="caution">
    <text evidence="8">The sequence shown here is derived from an EMBL/GenBank/DDBJ whole genome shotgun (WGS) entry which is preliminary data.</text>
</comment>
<feature type="domain" description="RZ-type" evidence="7">
    <location>
        <begin position="1"/>
        <end position="55"/>
    </location>
</feature>
<dbReference type="AlphaFoldDB" id="A0A9D4JNF5"/>
<dbReference type="EMBL" id="JAIWYP010000006">
    <property type="protein sequence ID" value="KAH3815148.1"/>
    <property type="molecule type" value="Genomic_DNA"/>
</dbReference>
<protein>
    <recommendedName>
        <fullName evidence="7">RZ-type domain-containing protein</fullName>
    </recommendedName>
</protein>
<dbReference type="GO" id="GO:0005737">
    <property type="term" value="C:cytoplasm"/>
    <property type="evidence" value="ECO:0007669"/>
    <property type="project" value="UniProtKB-SubCell"/>
</dbReference>
<evidence type="ECO:0000313" key="8">
    <source>
        <dbReference type="EMBL" id="KAH3815148.1"/>
    </source>
</evidence>
<keyword evidence="4" id="KW-0863">Zinc-finger</keyword>
<comment type="subcellular location">
    <subcellularLocation>
        <location evidence="1">Cytoplasm</location>
    </subcellularLocation>
</comment>
<keyword evidence="9" id="KW-1185">Reference proteome</keyword>
<organism evidence="8 9">
    <name type="scientific">Dreissena polymorpha</name>
    <name type="common">Zebra mussel</name>
    <name type="synonym">Mytilus polymorpha</name>
    <dbReference type="NCBI Taxonomy" id="45954"/>
    <lineage>
        <taxon>Eukaryota</taxon>
        <taxon>Metazoa</taxon>
        <taxon>Spiralia</taxon>
        <taxon>Lophotrochozoa</taxon>
        <taxon>Mollusca</taxon>
        <taxon>Bivalvia</taxon>
        <taxon>Autobranchia</taxon>
        <taxon>Heteroconchia</taxon>
        <taxon>Euheterodonta</taxon>
        <taxon>Imparidentia</taxon>
        <taxon>Neoheterodontei</taxon>
        <taxon>Myida</taxon>
        <taxon>Dreissenoidea</taxon>
        <taxon>Dreissenidae</taxon>
        <taxon>Dreissena</taxon>
    </lineage>
</organism>
<dbReference type="PROSITE" id="PS51981">
    <property type="entry name" value="ZF_RZ"/>
    <property type="match status" value="1"/>
</dbReference>
<keyword evidence="6" id="KW-0391">Immunity</keyword>
<keyword evidence="5" id="KW-0862">Zinc</keyword>
<reference evidence="8" key="2">
    <citation type="submission" date="2020-11" db="EMBL/GenBank/DDBJ databases">
        <authorList>
            <person name="McCartney M.A."/>
            <person name="Auch B."/>
            <person name="Kono T."/>
            <person name="Mallez S."/>
            <person name="Becker A."/>
            <person name="Gohl D.M."/>
            <person name="Silverstein K.A.T."/>
            <person name="Koren S."/>
            <person name="Bechman K.B."/>
            <person name="Herman A."/>
            <person name="Abrahante J.E."/>
            <person name="Garbe J."/>
        </authorList>
    </citation>
    <scope>NUCLEOTIDE SEQUENCE</scope>
    <source>
        <strain evidence="8">Duluth1</strain>
        <tissue evidence="8">Whole animal</tissue>
    </source>
</reference>
<evidence type="ECO:0000256" key="3">
    <source>
        <dbReference type="ARBA" id="ARBA00022723"/>
    </source>
</evidence>
<accession>A0A9D4JNF5</accession>
<evidence type="ECO:0000256" key="5">
    <source>
        <dbReference type="ARBA" id="ARBA00022833"/>
    </source>
</evidence>
<proteinExistence type="predicted"/>
<evidence type="ECO:0000256" key="4">
    <source>
        <dbReference type="ARBA" id="ARBA00022771"/>
    </source>
</evidence>
<dbReference type="InterPro" id="IPR046439">
    <property type="entry name" value="ZF_RZ_dom"/>
</dbReference>